<reference evidence="3 4" key="1">
    <citation type="journal article" date="2010" name="J. Bacteriol.">
        <title>Genome sequence of Lentisphaera araneosa HTCC2155T, the type species of the order Lentisphaerales in the phylum Lentisphaerae.</title>
        <authorList>
            <person name="Thrash J.C."/>
            <person name="Cho J.C."/>
            <person name="Vergin K.L."/>
            <person name="Morris R.M."/>
            <person name="Giovannoni S.J."/>
        </authorList>
    </citation>
    <scope>NUCLEOTIDE SEQUENCE [LARGE SCALE GENOMIC DNA]</scope>
    <source>
        <strain evidence="3 4">HTCC2155</strain>
    </source>
</reference>
<dbReference type="SUPFAM" id="SSF54523">
    <property type="entry name" value="Pili subunits"/>
    <property type="match status" value="1"/>
</dbReference>
<dbReference type="eggNOG" id="COG2165">
    <property type="taxonomic scope" value="Bacteria"/>
</dbReference>
<organism evidence="3 4">
    <name type="scientific">Lentisphaera araneosa HTCC2155</name>
    <dbReference type="NCBI Taxonomy" id="313628"/>
    <lineage>
        <taxon>Bacteria</taxon>
        <taxon>Pseudomonadati</taxon>
        <taxon>Lentisphaerota</taxon>
        <taxon>Lentisphaeria</taxon>
        <taxon>Lentisphaerales</taxon>
        <taxon>Lentisphaeraceae</taxon>
        <taxon>Lentisphaera</taxon>
    </lineage>
</organism>
<name>A6DSH8_9BACT</name>
<dbReference type="Proteomes" id="UP000004947">
    <property type="component" value="Unassembled WGS sequence"/>
</dbReference>
<keyword evidence="2" id="KW-0472">Membrane</keyword>
<evidence type="ECO:0000256" key="1">
    <source>
        <dbReference type="SAM" id="MobiDB-lite"/>
    </source>
</evidence>
<feature type="compositionally biased region" description="Basic and acidic residues" evidence="1">
    <location>
        <begin position="178"/>
        <end position="187"/>
    </location>
</feature>
<dbReference type="AlphaFoldDB" id="A6DSH8"/>
<feature type="transmembrane region" description="Helical" evidence="2">
    <location>
        <begin position="12"/>
        <end position="32"/>
    </location>
</feature>
<evidence type="ECO:0000313" key="4">
    <source>
        <dbReference type="Proteomes" id="UP000004947"/>
    </source>
</evidence>
<keyword evidence="2" id="KW-1133">Transmembrane helix</keyword>
<dbReference type="Gene3D" id="3.30.700.10">
    <property type="entry name" value="Glycoprotein, Type 4 Pilin"/>
    <property type="match status" value="1"/>
</dbReference>
<gene>
    <name evidence="3" type="ORF">LNTAR_09826</name>
</gene>
<dbReference type="InterPro" id="IPR012902">
    <property type="entry name" value="N_methyl_site"/>
</dbReference>
<dbReference type="RefSeq" id="WP_007280787.1">
    <property type="nucleotide sequence ID" value="NZ_ABCK01000030.1"/>
</dbReference>
<keyword evidence="4" id="KW-1185">Reference proteome</keyword>
<dbReference type="OrthoDB" id="254858at2"/>
<feature type="region of interest" description="Disordered" evidence="1">
    <location>
        <begin position="166"/>
        <end position="187"/>
    </location>
</feature>
<evidence type="ECO:0000256" key="2">
    <source>
        <dbReference type="SAM" id="Phobius"/>
    </source>
</evidence>
<dbReference type="EMBL" id="ABCK01000030">
    <property type="protein sequence ID" value="EDM25423.1"/>
    <property type="molecule type" value="Genomic_DNA"/>
</dbReference>
<sequence>MKKYCLKQFTLIELLVVIAIIGILASMLLPVLGKARKTSQAALSINNLKQISISAMIYADDNNSVLPYATGNVHPKGGGGADWPRTIYEHIFGMFSLDNDTAKEEMDNDSKYNGMLYCPVLLGERDAINNRHGGRSAYSMNVYFEKPNNDYNLNALSGKIEPYIMPGTPSNSQSAAHADSKLDNSRFEENDNGFPAYSYNDKALALFIGGHVETMSAGHGGSIDAIVEEDSDFQ</sequence>
<dbReference type="PANTHER" id="PTHR30093">
    <property type="entry name" value="GENERAL SECRETION PATHWAY PROTEIN G"/>
    <property type="match status" value="1"/>
</dbReference>
<dbReference type="STRING" id="313628.LNTAR_09826"/>
<dbReference type="Pfam" id="PF07963">
    <property type="entry name" value="N_methyl"/>
    <property type="match status" value="1"/>
</dbReference>
<comment type="caution">
    <text evidence="3">The sequence shown here is derived from an EMBL/GenBank/DDBJ whole genome shotgun (WGS) entry which is preliminary data.</text>
</comment>
<dbReference type="InterPro" id="IPR045584">
    <property type="entry name" value="Pilin-like"/>
</dbReference>
<keyword evidence="2" id="KW-0812">Transmembrane</keyword>
<protein>
    <submittedName>
        <fullName evidence="3">Uncharacterized protein</fullName>
    </submittedName>
</protein>
<proteinExistence type="predicted"/>
<evidence type="ECO:0000313" key="3">
    <source>
        <dbReference type="EMBL" id="EDM25423.1"/>
    </source>
</evidence>
<dbReference type="NCBIfam" id="TIGR02532">
    <property type="entry name" value="IV_pilin_GFxxxE"/>
    <property type="match status" value="1"/>
</dbReference>
<accession>A6DSH8</accession>